<evidence type="ECO:0000313" key="5">
    <source>
        <dbReference type="EMBL" id="SDW45929.1"/>
    </source>
</evidence>
<dbReference type="InterPro" id="IPR026464">
    <property type="entry name" value="NosD_copper_fam"/>
</dbReference>
<dbReference type="PANTHER" id="PTHR22990">
    <property type="entry name" value="F-BOX ONLY PROTEIN"/>
    <property type="match status" value="1"/>
</dbReference>
<keyword evidence="3" id="KW-0833">Ubl conjugation pathway</keyword>
<dbReference type="InterPro" id="IPR006626">
    <property type="entry name" value="PbH1"/>
</dbReference>
<dbReference type="InterPro" id="IPR022441">
    <property type="entry name" value="Para_beta_helix_rpt-2"/>
</dbReference>
<name>A0A1H2TRL1_9FLAO</name>
<dbReference type="InterPro" id="IPR006633">
    <property type="entry name" value="Carb-bd_sugar_hydrolysis-dom"/>
</dbReference>
<comment type="pathway">
    <text evidence="1">Protein modification; protein ubiquitination.</text>
</comment>
<evidence type="ECO:0000313" key="6">
    <source>
        <dbReference type="Proteomes" id="UP000182771"/>
    </source>
</evidence>
<dbReference type="InterPro" id="IPR011050">
    <property type="entry name" value="Pectin_lyase_fold/virulence"/>
</dbReference>
<evidence type="ECO:0000256" key="1">
    <source>
        <dbReference type="ARBA" id="ARBA00004906"/>
    </source>
</evidence>
<reference evidence="5 6" key="1">
    <citation type="submission" date="2016-10" db="EMBL/GenBank/DDBJ databases">
        <authorList>
            <person name="Varghese N."/>
            <person name="Submissions S."/>
        </authorList>
    </citation>
    <scope>NUCLEOTIDE SEQUENCE [LARGE SCALE GENOMIC DNA]</scope>
    <source>
        <strain evidence="5 6">DSM 11449</strain>
    </source>
</reference>
<dbReference type="InterPro" id="IPR012334">
    <property type="entry name" value="Pectin_lyas_fold"/>
</dbReference>
<keyword evidence="6" id="KW-1185">Reference proteome</keyword>
<dbReference type="EMBL" id="FNND01000002">
    <property type="protein sequence ID" value="SDW45929.1"/>
    <property type="molecule type" value="Genomic_DNA"/>
</dbReference>
<comment type="caution">
    <text evidence="5">The sequence shown here is derived from an EMBL/GenBank/DDBJ whole genome shotgun (WGS) entry which is preliminary data.</text>
</comment>
<dbReference type="InterPro" id="IPR007742">
    <property type="entry name" value="NosD_dom"/>
</dbReference>
<dbReference type="Proteomes" id="UP000182771">
    <property type="component" value="Unassembled WGS sequence"/>
</dbReference>
<dbReference type="NCBIfam" id="TIGR03804">
    <property type="entry name" value="para_beta_helix"/>
    <property type="match status" value="1"/>
</dbReference>
<dbReference type="NCBIfam" id="TIGR04247">
    <property type="entry name" value="NosD_copper_fam"/>
    <property type="match status" value="1"/>
</dbReference>
<dbReference type="SUPFAM" id="SSF51126">
    <property type="entry name" value="Pectin lyase-like"/>
    <property type="match status" value="1"/>
</dbReference>
<protein>
    <submittedName>
        <fullName evidence="5">Nitrous oxidase accessory protein</fullName>
    </submittedName>
</protein>
<sequence>MCFPLLGKAQSLQVCPQCPISTIAQAVAIAKKGDTIEVQKGTYPENNILLDKPLTLIGKGMPVINGQFKGSILKIQADSVTIKGFRLANVPFKATEEQAAILLDKSKKFLIEDNIMDQVCFGVLLRKGRDGIIRNNKISSNAKEQYNSGNAIHLWSCKNIEIIGNEAANCRDGIYIQFSSKSYIEGNYCHGNLRYGLHFMFSDDNEYHRNKFAKNGAGAAVMFSKRVKMVENTFQDNWGPSSYGLLLKELYDSELVGNTFYRNTIGINGENCTRMKYNENNFTENGWGIRIRGGCYQNDFWDNNFFNNTFDVAYDNNVNDNKFRSNYWSDYTGYDLNKDGVGDVPYRPVKLFSYISNRTPESIVLLRSLFIDIMNFSEKVAPVFTPENLIDETPRMEPFKRTKQ</sequence>
<dbReference type="AlphaFoldDB" id="A0A1H2TRL1"/>
<dbReference type="SMART" id="SM00710">
    <property type="entry name" value="PbH1"/>
    <property type="match status" value="7"/>
</dbReference>
<dbReference type="PANTHER" id="PTHR22990:SF15">
    <property type="entry name" value="F-BOX ONLY PROTEIN 10"/>
    <property type="match status" value="1"/>
</dbReference>
<gene>
    <name evidence="5" type="ORF">SAMN05444420_102274</name>
</gene>
<evidence type="ECO:0000256" key="2">
    <source>
        <dbReference type="ARBA" id="ARBA00022737"/>
    </source>
</evidence>
<proteinExistence type="predicted"/>
<evidence type="ECO:0000259" key="4">
    <source>
        <dbReference type="SMART" id="SM00722"/>
    </source>
</evidence>
<dbReference type="InterPro" id="IPR051550">
    <property type="entry name" value="SCF-Subunits/Alg-Epimerases"/>
</dbReference>
<dbReference type="OrthoDB" id="9767990at2"/>
<feature type="domain" description="Carbohydrate-binding/sugar hydrolysis" evidence="4">
    <location>
        <begin position="30"/>
        <end position="177"/>
    </location>
</feature>
<feature type="domain" description="Carbohydrate-binding/sugar hydrolysis" evidence="4">
    <location>
        <begin position="200"/>
        <end position="344"/>
    </location>
</feature>
<dbReference type="Gene3D" id="2.160.20.10">
    <property type="entry name" value="Single-stranded right-handed beta-helix, Pectin lyase-like"/>
    <property type="match status" value="1"/>
</dbReference>
<dbReference type="SMART" id="SM00722">
    <property type="entry name" value="CASH"/>
    <property type="match status" value="2"/>
</dbReference>
<dbReference type="Pfam" id="PF05048">
    <property type="entry name" value="NosD"/>
    <property type="match status" value="1"/>
</dbReference>
<accession>A0A1H2TRL1</accession>
<evidence type="ECO:0000256" key="3">
    <source>
        <dbReference type="ARBA" id="ARBA00022786"/>
    </source>
</evidence>
<organism evidence="5 6">
    <name type="scientific">Capnocytophaga granulosa</name>
    <dbReference type="NCBI Taxonomy" id="45242"/>
    <lineage>
        <taxon>Bacteria</taxon>
        <taxon>Pseudomonadati</taxon>
        <taxon>Bacteroidota</taxon>
        <taxon>Flavobacteriia</taxon>
        <taxon>Flavobacteriales</taxon>
        <taxon>Flavobacteriaceae</taxon>
        <taxon>Capnocytophaga</taxon>
    </lineage>
</organism>
<keyword evidence="2" id="KW-0677">Repeat</keyword>